<keyword evidence="3" id="KW-1185">Reference proteome</keyword>
<gene>
    <name evidence="2" type="ORF">FB566_1041</name>
</gene>
<dbReference type="EMBL" id="VFOW01000001">
    <property type="protein sequence ID" value="TQL75534.1"/>
    <property type="molecule type" value="Genomic_DNA"/>
</dbReference>
<evidence type="ECO:0000256" key="1">
    <source>
        <dbReference type="SAM" id="MobiDB-lite"/>
    </source>
</evidence>
<evidence type="ECO:0000313" key="3">
    <source>
        <dbReference type="Proteomes" id="UP000317043"/>
    </source>
</evidence>
<feature type="region of interest" description="Disordered" evidence="1">
    <location>
        <begin position="19"/>
        <end position="47"/>
    </location>
</feature>
<evidence type="ECO:0000313" key="2">
    <source>
        <dbReference type="EMBL" id="TQL75534.1"/>
    </source>
</evidence>
<name>A0A543ASH5_9ACTN</name>
<protein>
    <submittedName>
        <fullName evidence="2">Uncharacterized protein</fullName>
    </submittedName>
</protein>
<comment type="caution">
    <text evidence="2">The sequence shown here is derived from an EMBL/GenBank/DDBJ whole genome shotgun (WGS) entry which is preliminary data.</text>
</comment>
<proteinExistence type="predicted"/>
<organism evidence="2 3">
    <name type="scientific">Stackebrandtia endophytica</name>
    <dbReference type="NCBI Taxonomy" id="1496996"/>
    <lineage>
        <taxon>Bacteria</taxon>
        <taxon>Bacillati</taxon>
        <taxon>Actinomycetota</taxon>
        <taxon>Actinomycetes</taxon>
        <taxon>Glycomycetales</taxon>
        <taxon>Glycomycetaceae</taxon>
        <taxon>Stackebrandtia</taxon>
    </lineage>
</organism>
<dbReference type="AlphaFoldDB" id="A0A543ASH5"/>
<dbReference type="InParanoid" id="A0A543ASH5"/>
<sequence>MKSRLSDSIDEAVASNALHNTVGVGHEPFATPQPDLRKRVRSPTRRSAPTVFQRLCEADGPRSTTDGDSVDDL</sequence>
<dbReference type="Proteomes" id="UP000317043">
    <property type="component" value="Unassembled WGS sequence"/>
</dbReference>
<reference evidence="2 3" key="1">
    <citation type="submission" date="2019-06" db="EMBL/GenBank/DDBJ databases">
        <title>Sequencing the genomes of 1000 actinobacteria strains.</title>
        <authorList>
            <person name="Klenk H.-P."/>
        </authorList>
    </citation>
    <scope>NUCLEOTIDE SEQUENCE [LARGE SCALE GENOMIC DNA]</scope>
    <source>
        <strain evidence="2 3">DSM 45928</strain>
    </source>
</reference>
<accession>A0A543ASH5</accession>